<accession>A0A4R6WF76</accession>
<evidence type="ECO:0000256" key="3">
    <source>
        <dbReference type="ARBA" id="ARBA00022679"/>
    </source>
</evidence>
<keyword evidence="5" id="KW-0460">Magnesium</keyword>
<dbReference type="Pfam" id="PF00348">
    <property type="entry name" value="polyprenyl_synt"/>
    <property type="match status" value="1"/>
</dbReference>
<keyword evidence="4" id="KW-0479">Metal-binding</keyword>
<evidence type="ECO:0000313" key="7">
    <source>
        <dbReference type="EMBL" id="TDQ76657.1"/>
    </source>
</evidence>
<evidence type="ECO:0000256" key="6">
    <source>
        <dbReference type="RuleBase" id="RU004466"/>
    </source>
</evidence>
<evidence type="ECO:0000256" key="4">
    <source>
        <dbReference type="ARBA" id="ARBA00022723"/>
    </source>
</evidence>
<dbReference type="PROSITE" id="PS00444">
    <property type="entry name" value="POLYPRENYL_SYNTHASE_2"/>
    <property type="match status" value="1"/>
</dbReference>
<evidence type="ECO:0000256" key="1">
    <source>
        <dbReference type="ARBA" id="ARBA00001946"/>
    </source>
</evidence>
<dbReference type="InterPro" id="IPR000092">
    <property type="entry name" value="Polyprenyl_synt"/>
</dbReference>
<comment type="similarity">
    <text evidence="2 6">Belongs to the FPP/GGPP synthase family.</text>
</comment>
<dbReference type="Proteomes" id="UP000295292">
    <property type="component" value="Unassembled WGS sequence"/>
</dbReference>
<keyword evidence="8" id="KW-1185">Reference proteome</keyword>
<protein>
    <submittedName>
        <fullName evidence="7">Geranylgeranyl diphosphate synthase type II</fullName>
    </submittedName>
</protein>
<dbReference type="SFLD" id="SFLDG01017">
    <property type="entry name" value="Polyprenyl_Transferase_Like"/>
    <property type="match status" value="1"/>
</dbReference>
<comment type="caution">
    <text evidence="7">The sequence shown here is derived from an EMBL/GenBank/DDBJ whole genome shotgun (WGS) entry which is preliminary data.</text>
</comment>
<dbReference type="GO" id="GO:0008299">
    <property type="term" value="P:isoprenoid biosynthetic process"/>
    <property type="evidence" value="ECO:0007669"/>
    <property type="project" value="InterPro"/>
</dbReference>
<dbReference type="PROSITE" id="PS00723">
    <property type="entry name" value="POLYPRENYL_SYNTHASE_1"/>
    <property type="match status" value="1"/>
</dbReference>
<reference evidence="7 8" key="1">
    <citation type="submission" date="2019-03" db="EMBL/GenBank/DDBJ databases">
        <title>Genomic Encyclopedia of Archaeal and Bacterial Type Strains, Phase II (KMG-II): from individual species to whole genera.</title>
        <authorList>
            <person name="Goeker M."/>
        </authorList>
    </citation>
    <scope>NUCLEOTIDE SEQUENCE [LARGE SCALE GENOMIC DNA]</scope>
    <source>
        <strain evidence="7 8">DSM 28353</strain>
    </source>
</reference>
<gene>
    <name evidence="7" type="ORF">CLV99_3250</name>
</gene>
<dbReference type="EMBL" id="SNYV01000015">
    <property type="protein sequence ID" value="TDQ76657.1"/>
    <property type="molecule type" value="Genomic_DNA"/>
</dbReference>
<name>A0A4R6WF76_9SPHI</name>
<keyword evidence="3 6" id="KW-0808">Transferase</keyword>
<comment type="cofactor">
    <cofactor evidence="1">
        <name>Mg(2+)</name>
        <dbReference type="ChEBI" id="CHEBI:18420"/>
    </cofactor>
</comment>
<evidence type="ECO:0000313" key="8">
    <source>
        <dbReference type="Proteomes" id="UP000295292"/>
    </source>
</evidence>
<dbReference type="CDD" id="cd00685">
    <property type="entry name" value="Trans_IPPS_HT"/>
    <property type="match status" value="1"/>
</dbReference>
<dbReference type="SUPFAM" id="SSF48576">
    <property type="entry name" value="Terpenoid synthases"/>
    <property type="match status" value="1"/>
</dbReference>
<dbReference type="SFLD" id="SFLDS00005">
    <property type="entry name" value="Isoprenoid_Synthase_Type_I"/>
    <property type="match status" value="1"/>
</dbReference>
<dbReference type="PANTHER" id="PTHR12001:SF85">
    <property type="entry name" value="SHORT CHAIN ISOPRENYL DIPHOSPHATE SYNTHASE"/>
    <property type="match status" value="1"/>
</dbReference>
<evidence type="ECO:0000256" key="5">
    <source>
        <dbReference type="ARBA" id="ARBA00022842"/>
    </source>
</evidence>
<dbReference type="RefSeq" id="WP_133585458.1">
    <property type="nucleotide sequence ID" value="NZ_SNYV01000015.1"/>
</dbReference>
<dbReference type="AlphaFoldDB" id="A0A4R6WF76"/>
<dbReference type="PANTHER" id="PTHR12001">
    <property type="entry name" value="GERANYLGERANYL PYROPHOSPHATE SYNTHASE"/>
    <property type="match status" value="1"/>
</dbReference>
<dbReference type="InterPro" id="IPR008949">
    <property type="entry name" value="Isoprenoid_synthase_dom_sf"/>
</dbReference>
<organism evidence="7 8">
    <name type="scientific">Sphingobacterium yanglingense</name>
    <dbReference type="NCBI Taxonomy" id="1437280"/>
    <lineage>
        <taxon>Bacteria</taxon>
        <taxon>Pseudomonadati</taxon>
        <taxon>Bacteroidota</taxon>
        <taxon>Sphingobacteriia</taxon>
        <taxon>Sphingobacteriales</taxon>
        <taxon>Sphingobacteriaceae</taxon>
        <taxon>Sphingobacterium</taxon>
    </lineage>
</organism>
<proteinExistence type="inferred from homology"/>
<dbReference type="InterPro" id="IPR033749">
    <property type="entry name" value="Polyprenyl_synt_CS"/>
</dbReference>
<dbReference type="GO" id="GO:0004659">
    <property type="term" value="F:prenyltransferase activity"/>
    <property type="evidence" value="ECO:0007669"/>
    <property type="project" value="InterPro"/>
</dbReference>
<sequence length="330" mass="36720">MITKSVFGNAVFSDKISEALGSVQFPDGPTNLYQPIKYILSLAGKRVRPQLVILGADLFGHSNIEEVVPASVAIEYFHNFTLIHDDIMDKAPLRRGQETVHQKWNEDVAILSGDALLIKAYEQLAKCPAIFVPSLLTTFNKVALEVCEGQQMDMDFETLESVSEEEYVNMIRLKTSVLLGGALEMGAIIAGATSEQRNKVYDFGENLGIAFQLQDDILDAFGDPATFGKQIGGDIIVNKKTILHILLKEELNVADSEVFASILKMTSAESSEKIVQMKGLYEKYDVLSKANALKEYYTQCAYTSLSQIDVVDKRKEELFSLADHLMYRAR</sequence>
<dbReference type="OrthoDB" id="9805316at2"/>
<dbReference type="Gene3D" id="1.10.600.10">
    <property type="entry name" value="Farnesyl Diphosphate Synthase"/>
    <property type="match status" value="1"/>
</dbReference>
<dbReference type="GO" id="GO:0046872">
    <property type="term" value="F:metal ion binding"/>
    <property type="evidence" value="ECO:0007669"/>
    <property type="project" value="UniProtKB-KW"/>
</dbReference>
<evidence type="ECO:0000256" key="2">
    <source>
        <dbReference type="ARBA" id="ARBA00006706"/>
    </source>
</evidence>